<evidence type="ECO:0000256" key="3">
    <source>
        <dbReference type="ARBA" id="ARBA00022833"/>
    </source>
</evidence>
<evidence type="ECO:0000256" key="4">
    <source>
        <dbReference type="ARBA" id="ARBA00023239"/>
    </source>
</evidence>
<organism evidence="6 7">
    <name type="scientific">Rhodofomes roseus</name>
    <dbReference type="NCBI Taxonomy" id="34475"/>
    <lineage>
        <taxon>Eukaryota</taxon>
        <taxon>Fungi</taxon>
        <taxon>Dikarya</taxon>
        <taxon>Basidiomycota</taxon>
        <taxon>Agaricomycotina</taxon>
        <taxon>Agaricomycetes</taxon>
        <taxon>Polyporales</taxon>
        <taxon>Rhodofomes</taxon>
    </lineage>
</organism>
<dbReference type="Pfam" id="PF04828">
    <property type="entry name" value="GFA"/>
    <property type="match status" value="1"/>
</dbReference>
<dbReference type="PANTHER" id="PTHR33337:SF40">
    <property type="entry name" value="CENP-V_GFA DOMAIN-CONTAINING PROTEIN-RELATED"/>
    <property type="match status" value="1"/>
</dbReference>
<dbReference type="GO" id="GO:0016846">
    <property type="term" value="F:carbon-sulfur lyase activity"/>
    <property type="evidence" value="ECO:0007669"/>
    <property type="project" value="InterPro"/>
</dbReference>
<accession>A0A4Y9YK46</accession>
<feature type="domain" description="CENP-V/GFA" evidence="5">
    <location>
        <begin position="34"/>
        <end position="156"/>
    </location>
</feature>
<gene>
    <name evidence="6" type="ORF">EVJ58_g4093</name>
</gene>
<dbReference type="InterPro" id="IPR006913">
    <property type="entry name" value="CENP-V/GFA"/>
</dbReference>
<evidence type="ECO:0000256" key="1">
    <source>
        <dbReference type="ARBA" id="ARBA00005495"/>
    </source>
</evidence>
<dbReference type="PROSITE" id="PS51891">
    <property type="entry name" value="CENP_V_GFA"/>
    <property type="match status" value="1"/>
</dbReference>
<keyword evidence="4" id="KW-0456">Lyase</keyword>
<evidence type="ECO:0000256" key="2">
    <source>
        <dbReference type="ARBA" id="ARBA00022723"/>
    </source>
</evidence>
<dbReference type="InterPro" id="IPR011057">
    <property type="entry name" value="Mss4-like_sf"/>
</dbReference>
<dbReference type="EMBL" id="SEKV01000181">
    <property type="protein sequence ID" value="TFY62083.1"/>
    <property type="molecule type" value="Genomic_DNA"/>
</dbReference>
<dbReference type="STRING" id="34475.A0A4Y9YK46"/>
<keyword evidence="2" id="KW-0479">Metal-binding</keyword>
<proteinExistence type="inferred from homology"/>
<name>A0A4Y9YK46_9APHY</name>
<comment type="caution">
    <text evidence="6">The sequence shown here is derived from an EMBL/GenBank/DDBJ whole genome shotgun (WGS) entry which is preliminary data.</text>
</comment>
<dbReference type="SUPFAM" id="SSF51316">
    <property type="entry name" value="Mss4-like"/>
    <property type="match status" value="1"/>
</dbReference>
<evidence type="ECO:0000259" key="5">
    <source>
        <dbReference type="PROSITE" id="PS51891"/>
    </source>
</evidence>
<dbReference type="Proteomes" id="UP000298390">
    <property type="component" value="Unassembled WGS sequence"/>
</dbReference>
<evidence type="ECO:0000313" key="6">
    <source>
        <dbReference type="EMBL" id="TFY62083.1"/>
    </source>
</evidence>
<sequence>MKGRQHTDICRVDVSTATSKPCNISSSNGTMSDIEGSCHCGAITLRIVGGFGDDAKSFICHCEPCQVLSGSLFACTAFVASKNLQVVRGTPKPYKQSRETNSSGMQVTRHFCGDCGTPLWGESEVAPSGRFVRTALFGNTLPPKAEIFWKRAHEWEKPMVPPGALFEAGHGPLTA</sequence>
<protein>
    <recommendedName>
        <fullName evidence="5">CENP-V/GFA domain-containing protein</fullName>
    </recommendedName>
</protein>
<keyword evidence="3" id="KW-0862">Zinc</keyword>
<dbReference type="PANTHER" id="PTHR33337">
    <property type="entry name" value="GFA DOMAIN-CONTAINING PROTEIN"/>
    <property type="match status" value="1"/>
</dbReference>
<dbReference type="AlphaFoldDB" id="A0A4Y9YK46"/>
<dbReference type="Gene3D" id="3.90.1590.10">
    <property type="entry name" value="glutathione-dependent formaldehyde- activating enzyme (gfa)"/>
    <property type="match status" value="1"/>
</dbReference>
<reference evidence="6 7" key="1">
    <citation type="submission" date="2019-01" db="EMBL/GenBank/DDBJ databases">
        <title>Genome sequencing of the rare red list fungi Fomitopsis rosea.</title>
        <authorList>
            <person name="Buettner E."/>
            <person name="Kellner H."/>
        </authorList>
    </citation>
    <scope>NUCLEOTIDE SEQUENCE [LARGE SCALE GENOMIC DNA]</scope>
    <source>
        <strain evidence="6 7">DSM 105464</strain>
    </source>
</reference>
<comment type="similarity">
    <text evidence="1">Belongs to the Gfa family.</text>
</comment>
<evidence type="ECO:0000313" key="7">
    <source>
        <dbReference type="Proteomes" id="UP000298390"/>
    </source>
</evidence>
<dbReference type="GO" id="GO:0046872">
    <property type="term" value="F:metal ion binding"/>
    <property type="evidence" value="ECO:0007669"/>
    <property type="project" value="UniProtKB-KW"/>
</dbReference>